<accession>E0XTS6</accession>
<reference evidence="1" key="1">
    <citation type="journal article" date="2011" name="Environ. Microbiol.">
        <title>Time-series analyses of Monterey Bay coastal microbial picoplankton using a 'genome proxy' microarray.</title>
        <authorList>
            <person name="Rich V.I."/>
            <person name="Pham V.D."/>
            <person name="Eppley J."/>
            <person name="Shi Y."/>
            <person name="DeLong E.F."/>
        </authorList>
    </citation>
    <scope>NUCLEOTIDE SEQUENCE</scope>
</reference>
<dbReference type="AlphaFoldDB" id="E0XTS6"/>
<protein>
    <submittedName>
        <fullName evidence="1">Uncharacterized protein</fullName>
    </submittedName>
</protein>
<organism evidence="1">
    <name type="scientific">uncultured Rhodospirillales bacterium HF0200_01O14</name>
    <dbReference type="NCBI Taxonomy" id="710787"/>
    <lineage>
        <taxon>Bacteria</taxon>
        <taxon>Pseudomonadati</taxon>
        <taxon>Pseudomonadota</taxon>
        <taxon>Alphaproteobacteria</taxon>
        <taxon>Rhodospirillales</taxon>
        <taxon>environmental samples</taxon>
    </lineage>
</organism>
<proteinExistence type="predicted"/>
<sequence>MARTTLRYLTFSSKPMFFIRPNDQYVEHFQFGVVRHADTQKSLA</sequence>
<dbReference type="EMBL" id="GU474875">
    <property type="protein sequence ID" value="ADI17817.1"/>
    <property type="molecule type" value="Genomic_DNA"/>
</dbReference>
<name>E0XTS6_9PROT</name>
<evidence type="ECO:0000313" key="1">
    <source>
        <dbReference type="EMBL" id="ADI17817.1"/>
    </source>
</evidence>